<evidence type="ECO:0000256" key="1">
    <source>
        <dbReference type="SAM" id="MobiDB-lite"/>
    </source>
</evidence>
<evidence type="ECO:0000256" key="2">
    <source>
        <dbReference type="SAM" id="Phobius"/>
    </source>
</evidence>
<keyword evidence="2" id="KW-1133">Transmembrane helix</keyword>
<proteinExistence type="predicted"/>
<evidence type="ECO:0000259" key="3">
    <source>
        <dbReference type="Pfam" id="PF20151"/>
    </source>
</evidence>
<dbReference type="EMBL" id="KV722529">
    <property type="protein sequence ID" value="OCH86416.1"/>
    <property type="molecule type" value="Genomic_DNA"/>
</dbReference>
<organism evidence="4 5">
    <name type="scientific">Obba rivulosa</name>
    <dbReference type="NCBI Taxonomy" id="1052685"/>
    <lineage>
        <taxon>Eukaryota</taxon>
        <taxon>Fungi</taxon>
        <taxon>Dikarya</taxon>
        <taxon>Basidiomycota</taxon>
        <taxon>Agaricomycotina</taxon>
        <taxon>Agaricomycetes</taxon>
        <taxon>Polyporales</taxon>
        <taxon>Gelatoporiaceae</taxon>
        <taxon>Obba</taxon>
    </lineage>
</organism>
<evidence type="ECO:0000313" key="4">
    <source>
        <dbReference type="EMBL" id="OCH86416.1"/>
    </source>
</evidence>
<feature type="region of interest" description="Disordered" evidence="1">
    <location>
        <begin position="323"/>
        <end position="352"/>
    </location>
</feature>
<feature type="transmembrane region" description="Helical" evidence="2">
    <location>
        <begin position="121"/>
        <end position="146"/>
    </location>
</feature>
<feature type="transmembrane region" description="Helical" evidence="2">
    <location>
        <begin position="244"/>
        <end position="266"/>
    </location>
</feature>
<feature type="transmembrane region" description="Helical" evidence="2">
    <location>
        <begin position="82"/>
        <end position="109"/>
    </location>
</feature>
<dbReference type="AlphaFoldDB" id="A0A8E2AKT1"/>
<feature type="transmembrane region" description="Helical" evidence="2">
    <location>
        <begin position="58"/>
        <end position="76"/>
    </location>
</feature>
<keyword evidence="5" id="KW-1185">Reference proteome</keyword>
<dbReference type="OrthoDB" id="2742807at2759"/>
<accession>A0A8E2AKT1</accession>
<sequence length="352" mass="38797">MSLVGPSIEEEVISILHSFWIDKCCTLAGSALIVYDHLSTFSDEVEFIWGRKLNSVTLLFYLNRWCIFMWAVATLVDSWAPLVTLQVCIGMTIYVDTIALVLLLIWAAFSAIRMYAISVGNIWFTLTVLALNIVPVGTNVFGWYVATWYIIDTVPDVGTACASGKTISNAANIHFAITTRVCTIVADLIVLLMTWNKTYTAYRNARRLNINAPLAEMLLKDGTAYFLILLSLNVIDIAGWTANVFVFGAATLTNPLSSIIISHFLLNLRQYSCKGNRDTINSQLPSQNGSQGASIRFASFVDNMGEPVDHGMDWTSDLHSRYVEEEHSGPANDAELGVDSTATGGREEATPK</sequence>
<evidence type="ECO:0000313" key="5">
    <source>
        <dbReference type="Proteomes" id="UP000250043"/>
    </source>
</evidence>
<keyword evidence="2" id="KW-0472">Membrane</keyword>
<feature type="transmembrane region" description="Helical" evidence="2">
    <location>
        <begin position="217"/>
        <end position="238"/>
    </location>
</feature>
<feature type="transmembrane region" description="Helical" evidence="2">
    <location>
        <begin position="173"/>
        <end position="196"/>
    </location>
</feature>
<dbReference type="Pfam" id="PF20151">
    <property type="entry name" value="DUF6533"/>
    <property type="match status" value="1"/>
</dbReference>
<gene>
    <name evidence="4" type="ORF">OBBRIDRAFT_797216</name>
</gene>
<dbReference type="Proteomes" id="UP000250043">
    <property type="component" value="Unassembled WGS sequence"/>
</dbReference>
<dbReference type="InterPro" id="IPR045340">
    <property type="entry name" value="DUF6533"/>
</dbReference>
<reference evidence="4 5" key="1">
    <citation type="submission" date="2016-07" db="EMBL/GenBank/DDBJ databases">
        <title>Draft genome of the white-rot fungus Obba rivulosa 3A-2.</title>
        <authorList>
            <consortium name="DOE Joint Genome Institute"/>
            <person name="Miettinen O."/>
            <person name="Riley R."/>
            <person name="Acob R."/>
            <person name="Barry K."/>
            <person name="Cullen D."/>
            <person name="De Vries R."/>
            <person name="Hainaut M."/>
            <person name="Hatakka A."/>
            <person name="Henrissat B."/>
            <person name="Hilden K."/>
            <person name="Kuo R."/>
            <person name="Labutti K."/>
            <person name="Lipzen A."/>
            <person name="Makela M.R."/>
            <person name="Sandor L."/>
            <person name="Spatafora J.W."/>
            <person name="Grigoriev I.V."/>
            <person name="Hibbett D.S."/>
        </authorList>
    </citation>
    <scope>NUCLEOTIDE SEQUENCE [LARGE SCALE GENOMIC DNA]</scope>
    <source>
        <strain evidence="4 5">3A-2</strain>
    </source>
</reference>
<name>A0A8E2AKT1_9APHY</name>
<protein>
    <recommendedName>
        <fullName evidence="3">DUF6533 domain-containing protein</fullName>
    </recommendedName>
</protein>
<feature type="domain" description="DUF6533" evidence="3">
    <location>
        <begin position="24"/>
        <end position="69"/>
    </location>
</feature>
<keyword evidence="2" id="KW-0812">Transmembrane</keyword>